<evidence type="ECO:0000313" key="20">
    <source>
        <dbReference type="EMBL" id="TVW85588.1"/>
    </source>
</evidence>
<dbReference type="InterPro" id="IPR001669">
    <property type="entry name" value="Arg_repress"/>
</dbReference>
<evidence type="ECO:0000313" key="35">
    <source>
        <dbReference type="Proteomes" id="UP000476212"/>
    </source>
</evidence>
<evidence type="ECO:0000313" key="13">
    <source>
        <dbReference type="EMBL" id="COA10957.1"/>
    </source>
</evidence>
<evidence type="ECO:0000313" key="12">
    <source>
        <dbReference type="EMBL" id="CKI81651.1"/>
    </source>
</evidence>
<dbReference type="Proteomes" id="UP001184693">
    <property type="component" value="Unassembled WGS sequence"/>
</dbReference>
<reference evidence="24 25" key="1">
    <citation type="submission" date="2015-03" db="EMBL/GenBank/DDBJ databases">
        <authorList>
            <consortium name="Pathogen Informatics"/>
            <person name="Murphy D."/>
        </authorList>
    </citation>
    <scope>NUCLEOTIDE SEQUENCE [LARGE SCALE GENOMIC DNA]</scope>
    <source>
        <strain evidence="12 26">0310</strain>
        <strain evidence="13 24">SMRU1414</strain>
        <strain evidence="11 25">SMRU1873</strain>
        <strain evidence="10">SMRU51</strain>
        <strain evidence="27">type strain: N</strain>
    </source>
</reference>
<protein>
    <recommendedName>
        <fullName evidence="7">Arginine repressor</fullName>
    </recommendedName>
</protein>
<dbReference type="EMBL" id="CAANCB010000002">
    <property type="protein sequence ID" value="VKB49973.1"/>
    <property type="molecule type" value="Genomic_DNA"/>
</dbReference>
<name>A0A064C5B5_STREE</name>
<dbReference type="EMBL" id="CFFA01000007">
    <property type="protein sequence ID" value="CEX63060.1"/>
    <property type="molecule type" value="Genomic_DNA"/>
</dbReference>
<evidence type="ECO:0000313" key="18">
    <source>
        <dbReference type="EMBL" id="OYL28534.1"/>
    </source>
</evidence>
<evidence type="ECO:0000313" key="31">
    <source>
        <dbReference type="Proteomes" id="UP000318940"/>
    </source>
</evidence>
<dbReference type="Pfam" id="PF01316">
    <property type="entry name" value="Arg_repressor"/>
    <property type="match status" value="1"/>
</dbReference>
<evidence type="ECO:0000313" key="11">
    <source>
        <dbReference type="EMBL" id="CJA55717.1"/>
    </source>
</evidence>
<comment type="similarity">
    <text evidence="2 7">Belongs to the ArgR family.</text>
</comment>
<reference evidence="18 28" key="2">
    <citation type="submission" date="2017-07" db="EMBL/GenBank/DDBJ databases">
        <title>Invasive disease caused simultaneously by more than one serotype of Streptococcus pneumoniae, South Africa.</title>
        <authorList>
            <person name="Ndlangisa K."/>
            <person name="Du Plessis M."/>
            <person name="Von Gottberg A."/>
        </authorList>
    </citation>
    <scope>NUCLEOTIDE SEQUENCE [LARGE SCALE GENOMIC DNA]</scope>
    <source>
        <strain evidence="18 28">8227-15B</strain>
    </source>
</reference>
<feature type="domain" description="Arginine repressor C-terminal" evidence="9">
    <location>
        <begin position="76"/>
        <end position="141"/>
    </location>
</feature>
<evidence type="ECO:0000313" key="21">
    <source>
        <dbReference type="EMBL" id="TVX70016.1"/>
    </source>
</evidence>
<dbReference type="HAMAP" id="MF_00173">
    <property type="entry name" value="Arg_repressor"/>
    <property type="match status" value="1"/>
</dbReference>
<dbReference type="EMBL" id="WNIB01000001">
    <property type="protein sequence ID" value="MTV88927.1"/>
    <property type="molecule type" value="Genomic_DNA"/>
</dbReference>
<dbReference type="Proteomes" id="UP000490982">
    <property type="component" value="Unassembled WGS sequence"/>
</dbReference>
<feature type="domain" description="Arginine repressor DNA-binding" evidence="8">
    <location>
        <begin position="1"/>
        <end position="66"/>
    </location>
</feature>
<dbReference type="Proteomes" id="UP000214939">
    <property type="component" value="Unassembled WGS sequence"/>
</dbReference>
<evidence type="ECO:0000313" key="10">
    <source>
        <dbReference type="EMBL" id="CEX63060.1"/>
    </source>
</evidence>
<gene>
    <name evidence="10" type="primary">ahrC</name>
    <name evidence="7" type="synonym">argR</name>
    <name evidence="18" type="ORF">A5N45_06390</name>
    <name evidence="21" type="ORF">AZJ28_06100</name>
    <name evidence="20" type="ORF">AZJ70_03750</name>
    <name evidence="19" type="ORF">AZK02_10655</name>
    <name evidence="10" type="ORF">ERS019209_00881</name>
    <name evidence="13" type="ORF">ERS020924_00954</name>
    <name evidence="11" type="ORF">ERS021383_01870</name>
    <name evidence="12" type="ORF">ERS096071_00062</name>
    <name evidence="16" type="ORF">GM536_00480</name>
    <name evidence="17" type="ORF">GM537_00030</name>
    <name evidence="15" type="ORF">GM544_00025</name>
    <name evidence="14" type="ORF">RLG82_11370</name>
    <name evidence="23" type="ORF">SAMEA3353485_00304</name>
    <name evidence="22" type="ORF">SAMEA3353631_00364</name>
</gene>
<evidence type="ECO:0000313" key="34">
    <source>
        <dbReference type="Proteomes" id="UP000437160"/>
    </source>
</evidence>
<dbReference type="Proteomes" id="UP000048507">
    <property type="component" value="Unassembled WGS sequence"/>
</dbReference>
<evidence type="ECO:0000259" key="9">
    <source>
        <dbReference type="Pfam" id="PF02863"/>
    </source>
</evidence>
<dbReference type="PANTHER" id="PTHR34471:SF1">
    <property type="entry name" value="ARGININE REPRESSOR"/>
    <property type="match status" value="1"/>
</dbReference>
<keyword evidence="6 7" id="KW-0804">Transcription</keyword>
<dbReference type="EMBL" id="VMWH01000034">
    <property type="protein sequence ID" value="TVW85588.1"/>
    <property type="molecule type" value="Genomic_DNA"/>
</dbReference>
<evidence type="ECO:0000256" key="5">
    <source>
        <dbReference type="ARBA" id="ARBA00023125"/>
    </source>
</evidence>
<evidence type="ECO:0000313" key="22">
    <source>
        <dbReference type="EMBL" id="VKB49973.1"/>
    </source>
</evidence>
<dbReference type="EMBL" id="WNHS01000001">
    <property type="protein sequence ID" value="MTW23312.1"/>
    <property type="molecule type" value="Genomic_DNA"/>
</dbReference>
<keyword evidence="7" id="KW-0028">Amino-acid biosynthesis</keyword>
<evidence type="ECO:0000313" key="23">
    <source>
        <dbReference type="EMBL" id="VNG97811.1"/>
    </source>
</evidence>
<comment type="caution">
    <text evidence="10">The sequence shown here is derived from an EMBL/GenBank/DDBJ whole genome shotgun (WGS) entry which is preliminary data.</text>
</comment>
<keyword evidence="5 7" id="KW-0238">DNA-binding</keyword>
<dbReference type="GO" id="GO:0051259">
    <property type="term" value="P:protein complex oligomerization"/>
    <property type="evidence" value="ECO:0007669"/>
    <property type="project" value="InterPro"/>
</dbReference>
<reference evidence="29 33" key="3">
    <citation type="submission" date="2019-04" db="EMBL/GenBank/DDBJ databases">
        <authorList>
            <consortium name="Pathogen Informatics"/>
        </authorList>
    </citation>
    <scope>NUCLEOTIDE SEQUENCE [LARGE SCALE GENOMIC DNA]</scope>
    <source>
        <strain evidence="22 33">GPSC21</strain>
        <strain evidence="23 29">GPSC211</strain>
    </source>
</reference>
<proteinExistence type="inferred from homology"/>
<dbReference type="GO" id="GO:0006526">
    <property type="term" value="P:L-arginine biosynthetic process"/>
    <property type="evidence" value="ECO:0007669"/>
    <property type="project" value="UniProtKB-UniPathway"/>
</dbReference>
<reference evidence="14" key="6">
    <citation type="submission" date="2023-06" db="EMBL/GenBank/DDBJ databases">
        <title>PCVPA Blantyre Malawi Pneumococcal carriage surveillance isolates.</title>
        <authorList>
            <person name="Obolski U."/>
            <person name="Swarthout T.D."/>
            <person name="Kalizang'Oma A."/>
            <person name="Mwalukomo T.S."/>
            <person name="Cave R."/>
            <person name="Brown C."/>
            <person name="Cornick J."/>
            <person name="Kamng'Ona A."/>
            <person name="Msefula J."/>
            <person name="French N."/>
            <person name="Hyderman R."/>
        </authorList>
    </citation>
    <scope>NUCLEOTIDE SEQUENCE</scope>
    <source>
        <strain evidence="14">BVY8TH</strain>
    </source>
</reference>
<accession>A0A064C5B5</accession>
<dbReference type="InterPro" id="IPR020899">
    <property type="entry name" value="Arg_repress_C"/>
</dbReference>
<keyword evidence="3 7" id="KW-0963">Cytoplasm</keyword>
<evidence type="ECO:0000256" key="6">
    <source>
        <dbReference type="ARBA" id="ARBA00023163"/>
    </source>
</evidence>
<evidence type="ECO:0000256" key="1">
    <source>
        <dbReference type="ARBA" id="ARBA00004496"/>
    </source>
</evidence>
<dbReference type="InterPro" id="IPR036390">
    <property type="entry name" value="WH_DNA-bd_sf"/>
</dbReference>
<dbReference type="GO" id="GO:0003700">
    <property type="term" value="F:DNA-binding transcription factor activity"/>
    <property type="evidence" value="ECO:0007669"/>
    <property type="project" value="UniProtKB-UniRule"/>
</dbReference>
<dbReference type="EMBL" id="CAASRX010000002">
    <property type="protein sequence ID" value="VNG97811.1"/>
    <property type="molecule type" value="Genomic_DNA"/>
</dbReference>
<evidence type="ECO:0000256" key="4">
    <source>
        <dbReference type="ARBA" id="ARBA00023015"/>
    </source>
</evidence>
<evidence type="ECO:0000256" key="7">
    <source>
        <dbReference type="HAMAP-Rule" id="MF_00173"/>
    </source>
</evidence>
<dbReference type="GO" id="GO:0003677">
    <property type="term" value="F:DNA binding"/>
    <property type="evidence" value="ECO:0007669"/>
    <property type="project" value="UniProtKB-KW"/>
</dbReference>
<dbReference type="GO" id="GO:0005737">
    <property type="term" value="C:cytoplasm"/>
    <property type="evidence" value="ECO:0007669"/>
    <property type="project" value="UniProtKB-SubCell"/>
</dbReference>
<evidence type="ECO:0000313" key="28">
    <source>
        <dbReference type="Proteomes" id="UP000214939"/>
    </source>
</evidence>
<evidence type="ECO:0000313" key="33">
    <source>
        <dbReference type="Proteomes" id="UP000358702"/>
    </source>
</evidence>
<dbReference type="Proteomes" id="UP000320896">
    <property type="component" value="Unassembled WGS sequence"/>
</dbReference>
<dbReference type="Proteomes" id="UP000358702">
    <property type="component" value="Unassembled WGS sequence"/>
</dbReference>
<dbReference type="Proteomes" id="UP000042967">
    <property type="component" value="Unassembled WGS sequence"/>
</dbReference>
<dbReference type="Pfam" id="PF02863">
    <property type="entry name" value="Arg_repressor_C"/>
    <property type="match status" value="1"/>
</dbReference>
<evidence type="ECO:0000313" key="19">
    <source>
        <dbReference type="EMBL" id="TVW25096.1"/>
    </source>
</evidence>
<evidence type="ECO:0000313" key="32">
    <source>
        <dbReference type="Proteomes" id="UP000320896"/>
    </source>
</evidence>
<dbReference type="InterPro" id="IPR020900">
    <property type="entry name" value="Arg_repress_DNA-bd"/>
</dbReference>
<evidence type="ECO:0000313" key="26">
    <source>
        <dbReference type="Proteomes" id="UP000045541"/>
    </source>
</evidence>
<evidence type="ECO:0000313" key="29">
    <source>
        <dbReference type="Proteomes" id="UP000310818"/>
    </source>
</evidence>
<dbReference type="EMBL" id="CKTV01000039">
    <property type="protein sequence ID" value="CJA55717.1"/>
    <property type="molecule type" value="Genomic_DNA"/>
</dbReference>
<reference evidence="30 31" key="4">
    <citation type="submission" date="2019-07" db="EMBL/GenBank/DDBJ databases">
        <authorList>
            <person name="Mohale T."/>
        </authorList>
    </citation>
    <scope>NUCLEOTIDE SEQUENCE [LARGE SCALE GENOMIC DNA]</scope>
    <source>
        <strain evidence="20 32">NTPn 126</strain>
        <strain evidence="19 31">NTPn 189</strain>
        <strain evidence="21 30">NTPn 59</strain>
    </source>
</reference>
<dbReference type="GO" id="GO:1900079">
    <property type="term" value="P:regulation of arginine biosynthetic process"/>
    <property type="evidence" value="ECO:0007669"/>
    <property type="project" value="UniProtKB-UniRule"/>
</dbReference>
<dbReference type="InterPro" id="IPR036388">
    <property type="entry name" value="WH-like_DNA-bd_sf"/>
</dbReference>
<dbReference type="Proteomes" id="UP000315060">
    <property type="component" value="Unassembled WGS sequence"/>
</dbReference>
<evidence type="ECO:0000313" key="14">
    <source>
        <dbReference type="EMBL" id="MDS8039545.1"/>
    </source>
</evidence>
<dbReference type="OrthoDB" id="9807089at2"/>
<dbReference type="Proteomes" id="UP000310818">
    <property type="component" value="Unassembled WGS sequence"/>
</dbReference>
<dbReference type="InterPro" id="IPR036251">
    <property type="entry name" value="Arg_repress_C_sf"/>
</dbReference>
<dbReference type="AlphaFoldDB" id="A0A064C5B5"/>
<dbReference type="EMBL" id="VMVH01000132">
    <property type="protein sequence ID" value="TVW25096.1"/>
    <property type="molecule type" value="Genomic_DNA"/>
</dbReference>
<evidence type="ECO:0000256" key="2">
    <source>
        <dbReference type="ARBA" id="ARBA00008316"/>
    </source>
</evidence>
<evidence type="ECO:0000313" key="30">
    <source>
        <dbReference type="Proteomes" id="UP000315060"/>
    </source>
</evidence>
<evidence type="ECO:0000313" key="25">
    <source>
        <dbReference type="Proteomes" id="UP000043005"/>
    </source>
</evidence>
<dbReference type="PANTHER" id="PTHR34471">
    <property type="entry name" value="ARGININE REPRESSOR"/>
    <property type="match status" value="1"/>
</dbReference>
<dbReference type="EMBL" id="CQVU01000006">
    <property type="protein sequence ID" value="COA10957.1"/>
    <property type="molecule type" value="Genomic_DNA"/>
</dbReference>
<evidence type="ECO:0000259" key="8">
    <source>
        <dbReference type="Pfam" id="PF01316"/>
    </source>
</evidence>
<keyword evidence="7" id="KW-0678">Repressor</keyword>
<dbReference type="Proteomes" id="UP000045541">
    <property type="component" value="Unassembled WGS sequence"/>
</dbReference>
<dbReference type="EMBL" id="VMYC01000096">
    <property type="protein sequence ID" value="TVX70016.1"/>
    <property type="molecule type" value="Genomic_DNA"/>
</dbReference>
<evidence type="ECO:0000313" key="17">
    <source>
        <dbReference type="EMBL" id="MTW23312.1"/>
    </source>
</evidence>
<evidence type="ECO:0000313" key="16">
    <source>
        <dbReference type="EMBL" id="MTV97614.1"/>
    </source>
</evidence>
<dbReference type="Proteomes" id="UP000476212">
    <property type="component" value="Unassembled WGS sequence"/>
</dbReference>
<comment type="pathway">
    <text evidence="7">Amino-acid biosynthesis; L-arginine biosynthesis [regulation].</text>
</comment>
<keyword evidence="7" id="KW-0055">Arginine biosynthesis</keyword>
<dbReference type="Gene3D" id="3.30.1360.40">
    <property type="match status" value="1"/>
</dbReference>
<dbReference type="OMA" id="HEIETQH"/>
<evidence type="ECO:0000313" key="36">
    <source>
        <dbReference type="Proteomes" id="UP000490982"/>
    </source>
</evidence>
<dbReference type="GO" id="GO:0034618">
    <property type="term" value="F:arginine binding"/>
    <property type="evidence" value="ECO:0007669"/>
    <property type="project" value="InterPro"/>
</dbReference>
<dbReference type="EMBL" id="CMWB01000001">
    <property type="protein sequence ID" value="CKI81651.1"/>
    <property type="molecule type" value="Genomic_DNA"/>
</dbReference>
<dbReference type="Proteomes" id="UP000318940">
    <property type="component" value="Unassembled WGS sequence"/>
</dbReference>
<evidence type="ECO:0000313" key="27">
    <source>
        <dbReference type="Proteomes" id="UP000048507"/>
    </source>
</evidence>
<evidence type="ECO:0000256" key="3">
    <source>
        <dbReference type="ARBA" id="ARBA00022490"/>
    </source>
</evidence>
<reference evidence="34 35" key="5">
    <citation type="submission" date="2019-11" db="EMBL/GenBank/DDBJ databases">
        <title>Growth characteristics of pneumococcus vary with the chemical composition of the capsule and with environmental conditions.</title>
        <authorList>
            <person name="Tothpal A."/>
            <person name="Desobry K."/>
            <person name="Joshi S."/>
            <person name="Wyllie A.L."/>
            <person name="Weinberger D.M."/>
        </authorList>
    </citation>
    <scope>NUCLEOTIDE SEQUENCE [LARGE SCALE GENOMIC DNA]</scope>
    <source>
        <strain evidence="35">pnumococcus15C</strain>
        <strain evidence="15">Pnumococcus15C</strain>
        <strain evidence="16">Pnumococcus19F</strain>
        <strain evidence="34">pnumococcus19F</strain>
        <strain evidence="36">pnumococcus23A</strain>
        <strain evidence="17">Pnumococcus23A</strain>
    </source>
</reference>
<evidence type="ECO:0000313" key="24">
    <source>
        <dbReference type="Proteomes" id="UP000042967"/>
    </source>
</evidence>
<dbReference type="Proteomes" id="UP000437160">
    <property type="component" value="Unassembled WGS sequence"/>
</dbReference>
<dbReference type="Proteomes" id="UP000043005">
    <property type="component" value="Unassembled WGS sequence"/>
</dbReference>
<dbReference type="SUPFAM" id="SSF55252">
    <property type="entry name" value="C-terminal domain of arginine repressor"/>
    <property type="match status" value="1"/>
</dbReference>
<comment type="subcellular location">
    <subcellularLocation>
        <location evidence="1 7">Cytoplasm</location>
    </subcellularLocation>
</comment>
<dbReference type="SUPFAM" id="SSF46785">
    <property type="entry name" value="Winged helix' DNA-binding domain"/>
    <property type="match status" value="1"/>
</dbReference>
<dbReference type="EMBL" id="JAVPGZ010000230">
    <property type="protein sequence ID" value="MDS8039545.1"/>
    <property type="molecule type" value="Genomic_DNA"/>
</dbReference>
<dbReference type="Gene3D" id="1.10.10.10">
    <property type="entry name" value="Winged helix-like DNA-binding domain superfamily/Winged helix DNA-binding domain"/>
    <property type="match status" value="1"/>
</dbReference>
<sequence>MNKKERLEKIRRLVTDYQIGTQEEIVEHLKEAGITATQATVSRDIKELGIVKIPLRDNTYVYELPKSIVKSLQLAEDNIESAELMDKMINLQVIPGNTAFVKAQLIETFADKIFSCLTDDSSILVIARSGSLAEEIFEQVKNW</sequence>
<dbReference type="EMBL" id="NNBW01000084">
    <property type="protein sequence ID" value="OYL28534.1"/>
    <property type="molecule type" value="Genomic_DNA"/>
</dbReference>
<keyword evidence="4 7" id="KW-0805">Transcription regulation</keyword>
<dbReference type="RefSeq" id="WP_001034415.1">
    <property type="nucleotide sequence ID" value="NZ_AP017971.1"/>
</dbReference>
<dbReference type="UniPathway" id="UPA00068"/>
<evidence type="ECO:0000313" key="15">
    <source>
        <dbReference type="EMBL" id="MTV88927.1"/>
    </source>
</evidence>
<dbReference type="EMBL" id="WNIA01000002">
    <property type="protein sequence ID" value="MTV97614.1"/>
    <property type="molecule type" value="Genomic_DNA"/>
</dbReference>
<organism evidence="10 27">
    <name type="scientific">Streptococcus pneumoniae</name>
    <dbReference type="NCBI Taxonomy" id="1313"/>
    <lineage>
        <taxon>Bacteria</taxon>
        <taxon>Bacillati</taxon>
        <taxon>Bacillota</taxon>
        <taxon>Bacilli</taxon>
        <taxon>Lactobacillales</taxon>
        <taxon>Streptococcaceae</taxon>
        <taxon>Streptococcus</taxon>
    </lineage>
</organism>
<comment type="function">
    <text evidence="7">Regulates arginine biosynthesis genes.</text>
</comment>
<dbReference type="PRINTS" id="PR01467">
    <property type="entry name" value="ARGREPRESSOR"/>
</dbReference>